<name>A0ABV5NWV9_9ACTN</name>
<dbReference type="GO" id="GO:0016301">
    <property type="term" value="F:kinase activity"/>
    <property type="evidence" value="ECO:0007669"/>
    <property type="project" value="UniProtKB-KW"/>
</dbReference>
<feature type="transmembrane region" description="Helical" evidence="4">
    <location>
        <begin position="7"/>
        <end position="31"/>
    </location>
</feature>
<feature type="transmembrane region" description="Helical" evidence="4">
    <location>
        <begin position="321"/>
        <end position="342"/>
    </location>
</feature>
<dbReference type="Gene3D" id="3.30.565.10">
    <property type="entry name" value="Histidine kinase-like ATPase, C-terminal domain"/>
    <property type="match status" value="1"/>
</dbReference>
<keyword evidence="7" id="KW-1185">Reference proteome</keyword>
<dbReference type="InterPro" id="IPR036890">
    <property type="entry name" value="HATPase_C_sf"/>
</dbReference>
<evidence type="ECO:0000256" key="2">
    <source>
        <dbReference type="ARBA" id="ARBA00022777"/>
    </source>
</evidence>
<evidence type="ECO:0000259" key="5">
    <source>
        <dbReference type="Pfam" id="PF07730"/>
    </source>
</evidence>
<dbReference type="CDD" id="cd16917">
    <property type="entry name" value="HATPase_UhpB-NarQ-NarX-like"/>
    <property type="match status" value="1"/>
</dbReference>
<feature type="transmembrane region" description="Helical" evidence="4">
    <location>
        <begin position="428"/>
        <end position="447"/>
    </location>
</feature>
<proteinExistence type="predicted"/>
<evidence type="ECO:0000313" key="7">
    <source>
        <dbReference type="Proteomes" id="UP001589568"/>
    </source>
</evidence>
<evidence type="ECO:0000256" key="4">
    <source>
        <dbReference type="SAM" id="Phobius"/>
    </source>
</evidence>
<organism evidence="6 7">
    <name type="scientific">Nonomuraea salmonea</name>
    <dbReference type="NCBI Taxonomy" id="46181"/>
    <lineage>
        <taxon>Bacteria</taxon>
        <taxon>Bacillati</taxon>
        <taxon>Actinomycetota</taxon>
        <taxon>Actinomycetes</taxon>
        <taxon>Streptosporangiales</taxon>
        <taxon>Streptosporangiaceae</taxon>
        <taxon>Nonomuraea</taxon>
    </lineage>
</organism>
<sequence length="655" mass="68647">MQKRADLIVAVVFAGFASVYLVAGSPLALAVFGIQTVLIRRRVWWLAALQVVTAYAAVLLFGTSVGILGFAAGALLLTGPRLLALPVVAGAVLLGPLDPAISAVLIAMVTYGLTTMIDRFEDVRAARLSVAMRVVAEERLAIAAELNDKLGRALRTIGESARAGVPDVDTTRASLAEARNAAASFRAVSLTPEITTAKAMLTAQGVHAEVRIGHDEPLGPAGALLAAVLRASVVEIVRRRTAETCLIETFAEEGTVRLRVTDASARVAGDEWLGDLPRQVEAAGGALTVGLDGDARLTVEAVLPAQRPAARPASDHGLSTTLLAAVAIGFSIKLLLLAGTWWPAVPLAVIIVMQLRSLHGRHMVALSVMAVLTFAPIPIFGQDWLGVSGFLIGPLLLAFPWAVALPLAGAVVAVTAICGWLLGLPVALAVNNPISVVVTGLVIYGLGRLAQLTAELRDSAAALARTALVEERLRAARDLHDLLGHSLAAILLKCELARRLDAERARQELDDVLVMTERAMADLRSVSGDGSGLSLAAEAESARSVLKAAGVEVELDLGHPPLGEAAETTLGVVLREAVTNVLRHSSARHVAIVTRERDGEVWLSVSNDEARAGRGRRGSAGIGNLTMRLAALEGRLETSLEDGWFELTARLPAPG</sequence>
<dbReference type="Proteomes" id="UP001589568">
    <property type="component" value="Unassembled WGS sequence"/>
</dbReference>
<protein>
    <submittedName>
        <fullName evidence="6">Histidine kinase</fullName>
    </submittedName>
</protein>
<dbReference type="Gene3D" id="1.20.5.1930">
    <property type="match status" value="1"/>
</dbReference>
<keyword evidence="4" id="KW-0812">Transmembrane</keyword>
<keyword evidence="4" id="KW-0472">Membrane</keyword>
<evidence type="ECO:0000313" key="6">
    <source>
        <dbReference type="EMBL" id="MFB9474808.1"/>
    </source>
</evidence>
<feature type="transmembrane region" description="Helical" evidence="4">
    <location>
        <begin position="392"/>
        <end position="422"/>
    </location>
</feature>
<gene>
    <name evidence="6" type="ORF">ACFFR3_35395</name>
</gene>
<dbReference type="PANTHER" id="PTHR24421">
    <property type="entry name" value="NITRATE/NITRITE SENSOR PROTEIN NARX-RELATED"/>
    <property type="match status" value="1"/>
</dbReference>
<dbReference type="InterPro" id="IPR050482">
    <property type="entry name" value="Sensor_HK_TwoCompSys"/>
</dbReference>
<feature type="transmembrane region" description="Helical" evidence="4">
    <location>
        <begin position="362"/>
        <end position="380"/>
    </location>
</feature>
<keyword evidence="1" id="KW-0808">Transferase</keyword>
<accession>A0ABV5NWV9</accession>
<dbReference type="EMBL" id="JBHMCF010000040">
    <property type="protein sequence ID" value="MFB9474808.1"/>
    <property type="molecule type" value="Genomic_DNA"/>
</dbReference>
<evidence type="ECO:0000256" key="1">
    <source>
        <dbReference type="ARBA" id="ARBA00022679"/>
    </source>
</evidence>
<comment type="caution">
    <text evidence="6">The sequence shown here is derived from an EMBL/GenBank/DDBJ whole genome shotgun (WGS) entry which is preliminary data.</text>
</comment>
<dbReference type="RefSeq" id="WP_364368173.1">
    <property type="nucleotide sequence ID" value="NZ_JBHMCF010000040.1"/>
</dbReference>
<keyword evidence="3" id="KW-0902">Two-component regulatory system</keyword>
<keyword evidence="2 6" id="KW-0418">Kinase</keyword>
<dbReference type="InterPro" id="IPR011712">
    <property type="entry name" value="Sig_transdc_His_kin_sub3_dim/P"/>
</dbReference>
<dbReference type="Pfam" id="PF07730">
    <property type="entry name" value="HisKA_3"/>
    <property type="match status" value="1"/>
</dbReference>
<reference evidence="6 7" key="1">
    <citation type="submission" date="2024-09" db="EMBL/GenBank/DDBJ databases">
        <authorList>
            <person name="Sun Q."/>
            <person name="Mori K."/>
        </authorList>
    </citation>
    <scope>NUCLEOTIDE SEQUENCE [LARGE SCALE GENOMIC DNA]</scope>
    <source>
        <strain evidence="6 7">JCM 3324</strain>
    </source>
</reference>
<feature type="domain" description="Signal transduction histidine kinase subgroup 3 dimerisation and phosphoacceptor" evidence="5">
    <location>
        <begin position="471"/>
        <end position="528"/>
    </location>
</feature>
<dbReference type="SUPFAM" id="SSF55874">
    <property type="entry name" value="ATPase domain of HSP90 chaperone/DNA topoisomerase II/histidine kinase"/>
    <property type="match status" value="1"/>
</dbReference>
<keyword evidence="4" id="KW-1133">Transmembrane helix</keyword>
<evidence type="ECO:0000256" key="3">
    <source>
        <dbReference type="ARBA" id="ARBA00023012"/>
    </source>
</evidence>
<dbReference type="PANTHER" id="PTHR24421:SF63">
    <property type="entry name" value="SENSOR HISTIDINE KINASE DESK"/>
    <property type="match status" value="1"/>
</dbReference>